<comment type="similarity">
    <text evidence="3">Belongs to the aldehyde dehydrogenase family.</text>
</comment>
<protein>
    <submittedName>
        <fullName evidence="5">Aldehyde dehydrogenase family protein</fullName>
    </submittedName>
</protein>
<dbReference type="InterPro" id="IPR029510">
    <property type="entry name" value="Ald_DH_CS_GLU"/>
</dbReference>
<dbReference type="InterPro" id="IPR015590">
    <property type="entry name" value="Aldehyde_DH_dom"/>
</dbReference>
<evidence type="ECO:0000256" key="3">
    <source>
        <dbReference type="RuleBase" id="RU003345"/>
    </source>
</evidence>
<evidence type="ECO:0000313" key="5">
    <source>
        <dbReference type="EMBL" id="WGW11679.1"/>
    </source>
</evidence>
<feature type="domain" description="Aldehyde dehydrogenase" evidence="4">
    <location>
        <begin position="36"/>
        <end position="492"/>
    </location>
</feature>
<reference evidence="5 6" key="1">
    <citation type="submission" date="2023-05" db="EMBL/GenBank/DDBJ databases">
        <title>Lithophilousrod everest ZFBP1038 complete genpme.</title>
        <authorList>
            <person name="Tian M."/>
        </authorList>
    </citation>
    <scope>NUCLEOTIDE SEQUENCE [LARGE SCALE GENOMIC DNA]</scope>
    <source>
        <strain evidence="5 6">ZFBP1038</strain>
    </source>
</reference>
<feature type="active site" evidence="2">
    <location>
        <position position="264"/>
    </location>
</feature>
<keyword evidence="1 3" id="KW-0560">Oxidoreductase</keyword>
<dbReference type="SUPFAM" id="SSF53720">
    <property type="entry name" value="ALDH-like"/>
    <property type="match status" value="1"/>
</dbReference>
<keyword evidence="6" id="KW-1185">Reference proteome</keyword>
<gene>
    <name evidence="5" type="ORF">LWF01_16535</name>
</gene>
<sequence length="498" mass="53868">MSEQTSRMRLTDPDAVRSHDWRLIVGGEPRPAISGRMYDNISPVTEDVVCRLPDGGEEDVEAAVRLGQAAARDWARRAPRERGEIVRGLATIVREHSGELAALDAIDVGNAYTPMLGDVEMGADSLEFMADAALFLSGETYNDMTSHLHYTRREPFGVVARIVAFNHPVMFAIQKIAAPLVAGNAVILKPSDNSALSALRMGELFQDVLPKGLLSVLVGKGPDLPRAIVRHPDVKRIGFIGSELTGRAIQRDAADVAVKDISLELGGKNAIIVCSDVDMAAAAEGVVKGMNFRGWQSQSCSSTSRLFVHQDIADELLDEVVRLIAGIRIGNPLDPSTEMGTLASQAQFDKTLRYVDMAREDGAVLVTGGGRPENVGDRGYYVSPTVFDQVDPGSGIAREEVFGPVLSAFRWQDEAEVVRLANSVRYGLTGAIWSNSISRAHLLAHELDTGYIWINDAASHYTGIPFGGYKGSGIGKEESVDELISYTQVKTINLRLAP</sequence>
<dbReference type="PANTHER" id="PTHR11699">
    <property type="entry name" value="ALDEHYDE DEHYDROGENASE-RELATED"/>
    <property type="match status" value="1"/>
</dbReference>
<accession>A0ABY8QTP9</accession>
<organism evidence="5 6">
    <name type="scientific">Saxibacter everestensis</name>
    <dbReference type="NCBI Taxonomy" id="2909229"/>
    <lineage>
        <taxon>Bacteria</taxon>
        <taxon>Bacillati</taxon>
        <taxon>Actinomycetota</taxon>
        <taxon>Actinomycetes</taxon>
        <taxon>Micrococcales</taxon>
        <taxon>Brevibacteriaceae</taxon>
        <taxon>Saxibacter</taxon>
    </lineage>
</organism>
<dbReference type="Gene3D" id="3.40.605.10">
    <property type="entry name" value="Aldehyde Dehydrogenase, Chain A, domain 1"/>
    <property type="match status" value="1"/>
</dbReference>
<evidence type="ECO:0000256" key="2">
    <source>
        <dbReference type="PROSITE-ProRule" id="PRU10007"/>
    </source>
</evidence>
<dbReference type="InterPro" id="IPR016161">
    <property type="entry name" value="Ald_DH/histidinol_DH"/>
</dbReference>
<dbReference type="EMBL" id="CP090958">
    <property type="protein sequence ID" value="WGW11679.1"/>
    <property type="molecule type" value="Genomic_DNA"/>
</dbReference>
<name>A0ABY8QTP9_9MICO</name>
<evidence type="ECO:0000259" key="4">
    <source>
        <dbReference type="Pfam" id="PF00171"/>
    </source>
</evidence>
<dbReference type="InterPro" id="IPR016163">
    <property type="entry name" value="Ald_DH_C"/>
</dbReference>
<dbReference type="Gene3D" id="3.40.309.10">
    <property type="entry name" value="Aldehyde Dehydrogenase, Chain A, domain 2"/>
    <property type="match status" value="1"/>
</dbReference>
<evidence type="ECO:0000256" key="1">
    <source>
        <dbReference type="ARBA" id="ARBA00023002"/>
    </source>
</evidence>
<proteinExistence type="inferred from homology"/>
<dbReference type="Proteomes" id="UP001209083">
    <property type="component" value="Chromosome"/>
</dbReference>
<dbReference type="RefSeq" id="WP_349638469.1">
    <property type="nucleotide sequence ID" value="NZ_CP090958.1"/>
</dbReference>
<evidence type="ECO:0000313" key="6">
    <source>
        <dbReference type="Proteomes" id="UP001209083"/>
    </source>
</evidence>
<dbReference type="Pfam" id="PF00171">
    <property type="entry name" value="Aldedh"/>
    <property type="match status" value="1"/>
</dbReference>
<dbReference type="InterPro" id="IPR016162">
    <property type="entry name" value="Ald_DH_N"/>
</dbReference>
<dbReference type="PROSITE" id="PS00687">
    <property type="entry name" value="ALDEHYDE_DEHYDR_GLU"/>
    <property type="match status" value="1"/>
</dbReference>